<dbReference type="PANTHER" id="PTHR21180:SF32">
    <property type="entry name" value="ENDONUCLEASE_EXONUCLEASE_PHOSPHATASE FAMILY DOMAIN-CONTAINING PROTEIN 1"/>
    <property type="match status" value="1"/>
</dbReference>
<proteinExistence type="predicted"/>
<dbReference type="Proteomes" id="UP000637628">
    <property type="component" value="Unassembled WGS sequence"/>
</dbReference>
<evidence type="ECO:0000256" key="1">
    <source>
        <dbReference type="SAM" id="MobiDB-lite"/>
    </source>
</evidence>
<comment type="caution">
    <text evidence="4">The sequence shown here is derived from an EMBL/GenBank/DDBJ whole genome shotgun (WGS) entry which is preliminary data.</text>
</comment>
<dbReference type="Pfam" id="PF10531">
    <property type="entry name" value="SLBB"/>
    <property type="match status" value="1"/>
</dbReference>
<evidence type="ECO:0000256" key="2">
    <source>
        <dbReference type="SAM" id="Phobius"/>
    </source>
</evidence>
<feature type="region of interest" description="Disordered" evidence="1">
    <location>
        <begin position="56"/>
        <end position="169"/>
    </location>
</feature>
<feature type="domain" description="Helix-hairpin-helix DNA-binding motif class 1" evidence="3">
    <location>
        <begin position="421"/>
        <end position="440"/>
    </location>
</feature>
<reference evidence="4 5" key="1">
    <citation type="submission" date="2021-01" db="EMBL/GenBank/DDBJ databases">
        <title>Whole genome shotgun sequence of Actinoplanes durhamensis NBRC 14914.</title>
        <authorList>
            <person name="Komaki H."/>
            <person name="Tamura T."/>
        </authorList>
    </citation>
    <scope>NUCLEOTIDE SEQUENCE [LARGE SCALE GENOMIC DNA]</scope>
    <source>
        <strain evidence="4 5">NBRC 14914</strain>
    </source>
</reference>
<keyword evidence="2" id="KW-0472">Membrane</keyword>
<dbReference type="SUPFAM" id="SSF47781">
    <property type="entry name" value="RuvA domain 2-like"/>
    <property type="match status" value="1"/>
</dbReference>
<feature type="transmembrane region" description="Helical" evidence="2">
    <location>
        <begin position="266"/>
        <end position="285"/>
    </location>
</feature>
<keyword evidence="2" id="KW-1133">Transmembrane helix</keyword>
<dbReference type="SMART" id="SM00278">
    <property type="entry name" value="HhH1"/>
    <property type="match status" value="2"/>
</dbReference>
<dbReference type="InterPro" id="IPR003583">
    <property type="entry name" value="Hlx-hairpin-Hlx_DNA-bd_motif"/>
</dbReference>
<dbReference type="InterPro" id="IPR010994">
    <property type="entry name" value="RuvA_2-like"/>
</dbReference>
<dbReference type="Gene3D" id="1.10.150.320">
    <property type="entry name" value="Photosystem II 12 kDa extrinsic protein"/>
    <property type="match status" value="1"/>
</dbReference>
<feature type="region of interest" description="Disordered" evidence="1">
    <location>
        <begin position="1"/>
        <end position="29"/>
    </location>
</feature>
<dbReference type="InterPro" id="IPR051675">
    <property type="entry name" value="Endo/Exo/Phosphatase_dom_1"/>
</dbReference>
<feature type="region of interest" description="Disordered" evidence="1">
    <location>
        <begin position="296"/>
        <end position="320"/>
    </location>
</feature>
<name>A0ABQ3Z8A8_9ACTN</name>
<sequence length="473" mass="47563">MAATPLRVRDQTATAGPGRAQSGSPVGPSRYASALGDLAEVGEPLNWSDIVTAWPDDVDLEPAPDEPAPPARIELGSTPRVELGGTPRRPAADHTGGYPPGTPWASPPGAVPIDRPPSPPPGAAPANHPPSRPAASPSAHLPPATPLDRPPPATPIDSAVDPFPSHLGDLMDEAESFRSYRMPAVRPAGPERRPLPPPAWVLPEVPHVDRSAGADPSWPVSPGPAGVDVYPDDEEPSLSAGAFGGRGADGGRRFGLGAFDPGRRGVRTLAVIAVVVIVIAAFLAWRARPRVDTVAPPSFETTGSPAGDPTGGGGPGSAASAGASATEVVVAVGGKVRRPGLVRLPPGARVADALTAAGGADSGVDVAMLNLARKVIDGELIMVGVTPSPGVVLPTGPAATGPAGGAAPAGGPVNLNTATLADLDTLPGVGPVLAQRILDARAAQGGFKSVSDLRKVDGIGDARYEQLKDLVTV</sequence>
<organism evidence="4 5">
    <name type="scientific">Paractinoplanes durhamensis</name>
    <dbReference type="NCBI Taxonomy" id="113563"/>
    <lineage>
        <taxon>Bacteria</taxon>
        <taxon>Bacillati</taxon>
        <taxon>Actinomycetota</taxon>
        <taxon>Actinomycetes</taxon>
        <taxon>Micromonosporales</taxon>
        <taxon>Micromonosporaceae</taxon>
        <taxon>Paractinoplanes</taxon>
    </lineage>
</organism>
<protein>
    <recommendedName>
        <fullName evidence="3">Helix-hairpin-helix DNA-binding motif class 1 domain-containing protein</fullName>
    </recommendedName>
</protein>
<accession>A0ABQ3Z8A8</accession>
<dbReference type="InterPro" id="IPR019554">
    <property type="entry name" value="Soluble_ligand-bd"/>
</dbReference>
<gene>
    <name evidence="4" type="ORF">Adu01nite_74110</name>
</gene>
<feature type="compositionally biased region" description="Pro residues" evidence="1">
    <location>
        <begin position="100"/>
        <end position="132"/>
    </location>
</feature>
<feature type="domain" description="Helix-hairpin-helix DNA-binding motif class 1" evidence="3">
    <location>
        <begin position="451"/>
        <end position="470"/>
    </location>
</feature>
<evidence type="ECO:0000313" key="4">
    <source>
        <dbReference type="EMBL" id="GIE06061.1"/>
    </source>
</evidence>
<dbReference type="PANTHER" id="PTHR21180">
    <property type="entry name" value="ENDONUCLEASE/EXONUCLEASE/PHOSPHATASE FAMILY DOMAIN-CONTAINING PROTEIN 1"/>
    <property type="match status" value="1"/>
</dbReference>
<dbReference type="EMBL" id="BOML01000059">
    <property type="protein sequence ID" value="GIE06061.1"/>
    <property type="molecule type" value="Genomic_DNA"/>
</dbReference>
<evidence type="ECO:0000313" key="5">
    <source>
        <dbReference type="Proteomes" id="UP000637628"/>
    </source>
</evidence>
<keyword evidence="2" id="KW-0812">Transmembrane</keyword>
<feature type="compositionally biased region" description="Pro residues" evidence="1">
    <location>
        <begin position="143"/>
        <end position="154"/>
    </location>
</feature>
<keyword evidence="5" id="KW-1185">Reference proteome</keyword>
<dbReference type="Pfam" id="PF12836">
    <property type="entry name" value="HHH_3"/>
    <property type="match status" value="1"/>
</dbReference>
<evidence type="ECO:0000259" key="3">
    <source>
        <dbReference type="SMART" id="SM00278"/>
    </source>
</evidence>
<feature type="compositionally biased region" description="Low complexity" evidence="1">
    <location>
        <begin position="133"/>
        <end position="142"/>
    </location>
</feature>